<dbReference type="Pfam" id="PF09994">
    <property type="entry name" value="T6SS_Tle1-like_cat"/>
    <property type="match status" value="1"/>
</dbReference>
<dbReference type="InterPro" id="IPR018712">
    <property type="entry name" value="Tle1-like_cat"/>
</dbReference>
<name>A0A8E2F232_9PEZI</name>
<dbReference type="EMBL" id="KV749527">
    <property type="protein sequence ID" value="OCL09051.1"/>
    <property type="molecule type" value="Genomic_DNA"/>
</dbReference>
<evidence type="ECO:0000259" key="2">
    <source>
        <dbReference type="Pfam" id="PF09994"/>
    </source>
</evidence>
<dbReference type="SUPFAM" id="SSF53474">
    <property type="entry name" value="alpha/beta-Hydrolases"/>
    <property type="match status" value="1"/>
</dbReference>
<feature type="region of interest" description="Disordered" evidence="1">
    <location>
        <begin position="437"/>
        <end position="471"/>
    </location>
</feature>
<dbReference type="PANTHER" id="PTHR33840">
    <property type="match status" value="1"/>
</dbReference>
<gene>
    <name evidence="3" type="ORF">AOQ84DRAFT_29218</name>
</gene>
<protein>
    <recommendedName>
        <fullName evidence="2">T6SS Phospholipase effector Tle1-like catalytic domain-containing protein</fullName>
    </recommendedName>
</protein>
<sequence>MVRNKIILLDGTWADRHSDRLTIIQGLNQLIPKAQNDVYYQSGIGSNNTWARKYISGATGEGLKRNVLEAFAHIGENYSRERGDRLVIIGYSRGAYTARSLAGLLSLVGVPGGKNSKLNRKLYDRYVRGDLKKRGVAEYMKRRHECEDVVIDVLCCFDTVGSLGIPRTGLSGVLRLSGLLSKKHEFHQTDPAPNILNTFHALALHESRKPYTPTLMHIRNGDKRNLKQVWFPGTHGDIGWENESNTGGFNLVDIVLAWTMQQLQDSISLEFDESQLRKRFPCYDPNPERTINISSDASNAQWVHGRMSRRRFGLTSFTRSKQRVPGGYFRYDMDTNEVIHPSVRFRGYGAYEKNEAINGFCLDKDDDGIYSWLEVSNTKAQKSRLRRVNRLRRSSTAVSVDALRIPEAAMGSLEARLFGFRIVRDAPVSSIIASMHGSEDSAHSTGWKSDDQNGTDGVSRRPAAHHRHSNV</sequence>
<feature type="domain" description="T6SS Phospholipase effector Tle1-like catalytic" evidence="2">
    <location>
        <begin position="3"/>
        <end position="262"/>
    </location>
</feature>
<feature type="compositionally biased region" description="Polar residues" evidence="1">
    <location>
        <begin position="443"/>
        <end position="456"/>
    </location>
</feature>
<dbReference type="Proteomes" id="UP000250140">
    <property type="component" value="Unassembled WGS sequence"/>
</dbReference>
<reference evidence="3 4" key="1">
    <citation type="journal article" date="2016" name="Nat. Commun.">
        <title>Ectomycorrhizal ecology is imprinted in the genome of the dominant symbiotic fungus Cenococcum geophilum.</title>
        <authorList>
            <consortium name="DOE Joint Genome Institute"/>
            <person name="Peter M."/>
            <person name="Kohler A."/>
            <person name="Ohm R.A."/>
            <person name="Kuo A."/>
            <person name="Krutzmann J."/>
            <person name="Morin E."/>
            <person name="Arend M."/>
            <person name="Barry K.W."/>
            <person name="Binder M."/>
            <person name="Choi C."/>
            <person name="Clum A."/>
            <person name="Copeland A."/>
            <person name="Grisel N."/>
            <person name="Haridas S."/>
            <person name="Kipfer T."/>
            <person name="LaButti K."/>
            <person name="Lindquist E."/>
            <person name="Lipzen A."/>
            <person name="Maire R."/>
            <person name="Meier B."/>
            <person name="Mihaltcheva S."/>
            <person name="Molinier V."/>
            <person name="Murat C."/>
            <person name="Poggeler S."/>
            <person name="Quandt C.A."/>
            <person name="Sperisen C."/>
            <person name="Tritt A."/>
            <person name="Tisserant E."/>
            <person name="Crous P.W."/>
            <person name="Henrissat B."/>
            <person name="Nehls U."/>
            <person name="Egli S."/>
            <person name="Spatafora J.W."/>
            <person name="Grigoriev I.V."/>
            <person name="Martin F.M."/>
        </authorList>
    </citation>
    <scope>NUCLEOTIDE SEQUENCE [LARGE SCALE GENOMIC DNA]</scope>
    <source>
        <strain evidence="3 4">CBS 207.34</strain>
    </source>
</reference>
<dbReference type="OrthoDB" id="3057168at2759"/>
<evidence type="ECO:0000256" key="1">
    <source>
        <dbReference type="SAM" id="MobiDB-lite"/>
    </source>
</evidence>
<accession>A0A8E2F232</accession>
<dbReference type="InterPro" id="IPR029058">
    <property type="entry name" value="AB_hydrolase_fold"/>
</dbReference>
<organism evidence="3 4">
    <name type="scientific">Glonium stellatum</name>
    <dbReference type="NCBI Taxonomy" id="574774"/>
    <lineage>
        <taxon>Eukaryota</taxon>
        <taxon>Fungi</taxon>
        <taxon>Dikarya</taxon>
        <taxon>Ascomycota</taxon>
        <taxon>Pezizomycotina</taxon>
        <taxon>Dothideomycetes</taxon>
        <taxon>Pleosporomycetidae</taxon>
        <taxon>Gloniales</taxon>
        <taxon>Gloniaceae</taxon>
        <taxon>Glonium</taxon>
    </lineage>
</organism>
<proteinExistence type="predicted"/>
<feature type="compositionally biased region" description="Basic residues" evidence="1">
    <location>
        <begin position="462"/>
        <end position="471"/>
    </location>
</feature>
<keyword evidence="4" id="KW-1185">Reference proteome</keyword>
<evidence type="ECO:0000313" key="4">
    <source>
        <dbReference type="Proteomes" id="UP000250140"/>
    </source>
</evidence>
<dbReference type="AlphaFoldDB" id="A0A8E2F232"/>
<evidence type="ECO:0000313" key="3">
    <source>
        <dbReference type="EMBL" id="OCL09051.1"/>
    </source>
</evidence>
<dbReference type="PANTHER" id="PTHR33840:SF16">
    <property type="entry name" value="DUF2235 DOMAIN-CONTAINING PROTEIN"/>
    <property type="match status" value="1"/>
</dbReference>